<protein>
    <submittedName>
        <fullName evidence="2">Transcriptional regulator</fullName>
    </submittedName>
</protein>
<name>A0ABZ0WMZ6_9BURK</name>
<sequence length="264" mass="28434">MNRTDLRHEPPLSEMDLQAFADGQLASAQADRLHRYLEKRPSEARRVAFYGRLNAQLQHTFRAADDNAAGYLHGAAFFRAWLRVAARHAVRILAAVLIAGALAGGLLAGATRVPQAELASLAFSALQHASADQTGSVMRASDTPDATLADTAPNISSVGLHPVAPLAVQDGWFTRASGFVYRNAAGEPVVLLRAWDVTAQPMPQWRAYRQGSMRALYWTDGHTRYVLVGAAAAHGLMHAADALTMHRFSAAPEKTAYGDEAGKP</sequence>
<organism evidence="2 3">
    <name type="scientific">Paraburkholderia kururiensis</name>
    <dbReference type="NCBI Taxonomy" id="984307"/>
    <lineage>
        <taxon>Bacteria</taxon>
        <taxon>Pseudomonadati</taxon>
        <taxon>Pseudomonadota</taxon>
        <taxon>Betaproteobacteria</taxon>
        <taxon>Burkholderiales</taxon>
        <taxon>Burkholderiaceae</taxon>
        <taxon>Paraburkholderia</taxon>
    </lineage>
</organism>
<keyword evidence="1" id="KW-0812">Transmembrane</keyword>
<dbReference type="EMBL" id="CP139965">
    <property type="protein sequence ID" value="WQD78646.1"/>
    <property type="molecule type" value="Genomic_DNA"/>
</dbReference>
<evidence type="ECO:0000256" key="1">
    <source>
        <dbReference type="SAM" id="Phobius"/>
    </source>
</evidence>
<feature type="transmembrane region" description="Helical" evidence="1">
    <location>
        <begin position="89"/>
        <end position="110"/>
    </location>
</feature>
<evidence type="ECO:0000313" key="2">
    <source>
        <dbReference type="EMBL" id="WQD78646.1"/>
    </source>
</evidence>
<dbReference type="Proteomes" id="UP001325479">
    <property type="component" value="Chromosome"/>
</dbReference>
<keyword evidence="1" id="KW-0472">Membrane</keyword>
<accession>A0ABZ0WMZ6</accession>
<gene>
    <name evidence="2" type="ORF">U0042_02760</name>
</gene>
<evidence type="ECO:0000313" key="3">
    <source>
        <dbReference type="Proteomes" id="UP001325479"/>
    </source>
</evidence>
<reference evidence="2 3" key="1">
    <citation type="submission" date="2023-12" db="EMBL/GenBank/DDBJ databases">
        <title>Genome sequencing and assembly of bacterial species from a model synthetic community.</title>
        <authorList>
            <person name="Hogle S.L."/>
        </authorList>
    </citation>
    <scope>NUCLEOTIDE SEQUENCE [LARGE SCALE GENOMIC DNA]</scope>
    <source>
        <strain evidence="2 3">HAMBI 2494</strain>
    </source>
</reference>
<dbReference type="RefSeq" id="WP_114809753.1">
    <property type="nucleotide sequence ID" value="NZ_CP139965.1"/>
</dbReference>
<keyword evidence="3" id="KW-1185">Reference proteome</keyword>
<proteinExistence type="predicted"/>
<keyword evidence="1" id="KW-1133">Transmembrane helix</keyword>